<evidence type="ECO:0000259" key="1">
    <source>
        <dbReference type="Pfam" id="PF21787"/>
    </source>
</evidence>
<sequence>MPLAKEALVYLLTGINERWKIPVAYFYINGLTSQERAEITLQLLRFVATSRVEVIALTFDGLLANIKMCTEFNTDVYVKPYFRHPTISSPNIKPKLCDCFTNVNGRRTSGLFSAPTIKFLRMVNNAFDCLNSRSLFSHGFKRPLRADTAFHTFTFFTEDIEYFSGLKLHLDGKCIIETKSKTGFLGFIIDMKNLKKIYQEYVETRCLKYILAYKFSQDHLEIFFSCIRTMGGYNNNPNCIQFTSAYKRLLHHNEVKSSAAANCLPLDNTNILTISSTKKIKKSPKELDEEDIEDIMVDDIPLQLINSTLHNSVLYISGFIEMRMLKKITCETCIQLVNESKEANSILFTFREHT</sequence>
<dbReference type="PANTHER" id="PTHR47577">
    <property type="entry name" value="THAP DOMAIN-CONTAINING PROTEIN 6"/>
    <property type="match status" value="1"/>
</dbReference>
<keyword evidence="5" id="KW-1185">Reference proteome</keyword>
<dbReference type="EMBL" id="KQ976860">
    <property type="protein sequence ID" value="KYN07865.1"/>
    <property type="molecule type" value="Genomic_DNA"/>
</dbReference>
<dbReference type="InterPro" id="IPR048365">
    <property type="entry name" value="TNP-like_RNaseH_N"/>
</dbReference>
<feature type="domain" description="Transposable element P transposase-like RNase H" evidence="1">
    <location>
        <begin position="2"/>
        <end position="72"/>
    </location>
</feature>
<organism evidence="4 5">
    <name type="scientific">Cyphomyrmex costatus</name>
    <dbReference type="NCBI Taxonomy" id="456900"/>
    <lineage>
        <taxon>Eukaryota</taxon>
        <taxon>Metazoa</taxon>
        <taxon>Ecdysozoa</taxon>
        <taxon>Arthropoda</taxon>
        <taxon>Hexapoda</taxon>
        <taxon>Insecta</taxon>
        <taxon>Pterygota</taxon>
        <taxon>Neoptera</taxon>
        <taxon>Endopterygota</taxon>
        <taxon>Hymenoptera</taxon>
        <taxon>Apocrita</taxon>
        <taxon>Aculeata</taxon>
        <taxon>Formicoidea</taxon>
        <taxon>Formicidae</taxon>
        <taxon>Myrmicinae</taxon>
        <taxon>Cyphomyrmex</taxon>
    </lineage>
</organism>
<reference evidence="4 5" key="1">
    <citation type="submission" date="2016-03" db="EMBL/GenBank/DDBJ databases">
        <title>Cyphomyrmex costatus WGS genome.</title>
        <authorList>
            <person name="Nygaard S."/>
            <person name="Hu H."/>
            <person name="Boomsma J."/>
            <person name="Zhang G."/>
        </authorList>
    </citation>
    <scope>NUCLEOTIDE SEQUENCE [LARGE SCALE GENOMIC DNA]</scope>
    <source>
        <strain evidence="4">MS0001</strain>
        <tissue evidence="4">Whole body</tissue>
    </source>
</reference>
<evidence type="ECO:0000259" key="3">
    <source>
        <dbReference type="Pfam" id="PF21789"/>
    </source>
</evidence>
<evidence type="ECO:0000313" key="4">
    <source>
        <dbReference type="EMBL" id="KYN07865.1"/>
    </source>
</evidence>
<dbReference type="Proteomes" id="UP000078542">
    <property type="component" value="Unassembled WGS sequence"/>
</dbReference>
<proteinExistence type="predicted"/>
<dbReference type="Pfam" id="PF21789">
    <property type="entry name" value="TNP-like_RNaseH_C"/>
    <property type="match status" value="1"/>
</dbReference>
<protein>
    <submittedName>
        <fullName evidence="4">THAP domain-containing protein 9</fullName>
    </submittedName>
</protein>
<dbReference type="InterPro" id="IPR048366">
    <property type="entry name" value="TNP-like_GBD"/>
</dbReference>
<feature type="domain" description="Transposable element P transposase-like GTP-binding insertion" evidence="2">
    <location>
        <begin position="114"/>
        <end position="143"/>
    </location>
</feature>
<accession>A0A151IPV1</accession>
<name>A0A151IPV1_9HYME</name>
<dbReference type="STRING" id="456900.A0A151IPV1"/>
<evidence type="ECO:0000313" key="5">
    <source>
        <dbReference type="Proteomes" id="UP000078542"/>
    </source>
</evidence>
<evidence type="ECO:0000259" key="2">
    <source>
        <dbReference type="Pfam" id="PF21788"/>
    </source>
</evidence>
<gene>
    <name evidence="4" type="ORF">ALC62_01161</name>
</gene>
<feature type="domain" description="Transposable element P transposase-like RNase H C-terminal" evidence="3">
    <location>
        <begin position="213"/>
        <end position="247"/>
    </location>
</feature>
<dbReference type="AlphaFoldDB" id="A0A151IPV1"/>
<dbReference type="Pfam" id="PF21787">
    <property type="entry name" value="TNP-like_RNaseH_N"/>
    <property type="match status" value="1"/>
</dbReference>
<dbReference type="PANTHER" id="PTHR47577:SF2">
    <property type="entry name" value="THAP DOMAIN CONTAINING 9"/>
    <property type="match status" value="1"/>
</dbReference>
<dbReference type="Pfam" id="PF21788">
    <property type="entry name" value="TNP-like_GBD"/>
    <property type="match status" value="1"/>
</dbReference>
<dbReference type="InterPro" id="IPR048367">
    <property type="entry name" value="TNP-like_RNaseH_C"/>
</dbReference>